<dbReference type="Gene3D" id="1.10.510.10">
    <property type="entry name" value="Transferase(Phosphotransferase) domain 1"/>
    <property type="match status" value="1"/>
</dbReference>
<comment type="subcellular location">
    <subcellularLocation>
        <location evidence="1">Membrane</location>
        <topology evidence="1">Single-pass membrane protein</topology>
    </subcellularLocation>
</comment>
<evidence type="ECO:0000256" key="2">
    <source>
        <dbReference type="ARBA" id="ARBA00012513"/>
    </source>
</evidence>
<proteinExistence type="predicted"/>
<dbReference type="GO" id="GO:0005524">
    <property type="term" value="F:ATP binding"/>
    <property type="evidence" value="ECO:0007669"/>
    <property type="project" value="UniProtKB-UniRule"/>
</dbReference>
<dbReference type="InterPro" id="IPR024788">
    <property type="entry name" value="Malectin-like_Carb-bd_dom"/>
</dbReference>
<dbReference type="Pfam" id="PF07714">
    <property type="entry name" value="PK_Tyr_Ser-Thr"/>
    <property type="match status" value="1"/>
</dbReference>
<dbReference type="InterPro" id="IPR001611">
    <property type="entry name" value="Leu-rich_rpt"/>
</dbReference>
<keyword evidence="3" id="KW-0433">Leucine-rich repeat</keyword>
<keyword evidence="6 11" id="KW-1133">Transmembrane helix</keyword>
<evidence type="ECO:0000256" key="11">
    <source>
        <dbReference type="SAM" id="Phobius"/>
    </source>
</evidence>
<evidence type="ECO:0000256" key="6">
    <source>
        <dbReference type="ARBA" id="ARBA00022989"/>
    </source>
</evidence>
<keyword evidence="14" id="KW-1185">Reference proteome</keyword>
<dbReference type="Pfam" id="PF00069">
    <property type="entry name" value="Pkinase"/>
    <property type="match status" value="1"/>
</dbReference>
<reference evidence="13 14" key="1">
    <citation type="submission" date="2019-09" db="EMBL/GenBank/DDBJ databases">
        <title>A chromosome-level genome assembly of the Chinese tupelo Nyssa sinensis.</title>
        <authorList>
            <person name="Yang X."/>
            <person name="Kang M."/>
            <person name="Yang Y."/>
            <person name="Xiong H."/>
            <person name="Wang M."/>
            <person name="Zhang Z."/>
            <person name="Wang Z."/>
            <person name="Wu H."/>
            <person name="Ma T."/>
            <person name="Liu J."/>
            <person name="Xi Z."/>
        </authorList>
    </citation>
    <scope>NUCLEOTIDE SEQUENCE [LARGE SCALE GENOMIC DNA]</scope>
    <source>
        <strain evidence="13">J267</strain>
        <tissue evidence="13">Leaf</tissue>
    </source>
</reference>
<evidence type="ECO:0000256" key="5">
    <source>
        <dbReference type="ARBA" id="ARBA00022737"/>
    </source>
</evidence>
<evidence type="ECO:0000256" key="10">
    <source>
        <dbReference type="PROSITE-ProRule" id="PRU10141"/>
    </source>
</evidence>
<dbReference type="SUPFAM" id="SSF56112">
    <property type="entry name" value="Protein kinase-like (PK-like)"/>
    <property type="match status" value="1"/>
</dbReference>
<comment type="catalytic activity">
    <reaction evidence="8">
        <text>L-threonyl-[protein] + ATP = O-phospho-L-threonyl-[protein] + ADP + H(+)</text>
        <dbReference type="Rhea" id="RHEA:46608"/>
        <dbReference type="Rhea" id="RHEA-COMP:11060"/>
        <dbReference type="Rhea" id="RHEA-COMP:11605"/>
        <dbReference type="ChEBI" id="CHEBI:15378"/>
        <dbReference type="ChEBI" id="CHEBI:30013"/>
        <dbReference type="ChEBI" id="CHEBI:30616"/>
        <dbReference type="ChEBI" id="CHEBI:61977"/>
        <dbReference type="ChEBI" id="CHEBI:456216"/>
        <dbReference type="EC" id="2.7.11.1"/>
    </reaction>
</comment>
<evidence type="ECO:0000256" key="1">
    <source>
        <dbReference type="ARBA" id="ARBA00004167"/>
    </source>
</evidence>
<feature type="binding site" evidence="10">
    <location>
        <position position="422"/>
    </location>
    <ligand>
        <name>ATP</name>
        <dbReference type="ChEBI" id="CHEBI:30616"/>
    </ligand>
</feature>
<dbReference type="FunFam" id="3.30.200.20:FF:000394">
    <property type="entry name" value="Leucine-rich repeat receptor-like protein kinase"/>
    <property type="match status" value="1"/>
</dbReference>
<feature type="domain" description="Protein kinase" evidence="12">
    <location>
        <begin position="394"/>
        <end position="615"/>
    </location>
</feature>
<dbReference type="GO" id="GO:0004672">
    <property type="term" value="F:protein kinase activity"/>
    <property type="evidence" value="ECO:0007669"/>
    <property type="project" value="InterPro"/>
</dbReference>
<dbReference type="PROSITE" id="PS00107">
    <property type="entry name" value="PROTEIN_KINASE_ATP"/>
    <property type="match status" value="1"/>
</dbReference>
<dbReference type="Pfam" id="PF12819">
    <property type="entry name" value="Malectin_like"/>
    <property type="match status" value="1"/>
</dbReference>
<dbReference type="GO" id="GO:0016020">
    <property type="term" value="C:membrane"/>
    <property type="evidence" value="ECO:0007669"/>
    <property type="project" value="UniProtKB-SubCell"/>
</dbReference>
<dbReference type="Gene3D" id="3.80.10.10">
    <property type="entry name" value="Ribonuclease Inhibitor"/>
    <property type="match status" value="1"/>
</dbReference>
<name>A0A5J5BIZ3_9ASTE</name>
<dbReference type="InterPro" id="IPR011009">
    <property type="entry name" value="Kinase-like_dom_sf"/>
</dbReference>
<dbReference type="Gene3D" id="3.30.200.20">
    <property type="entry name" value="Phosphorylase Kinase, domain 1"/>
    <property type="match status" value="1"/>
</dbReference>
<accession>A0A5J5BIZ3</accession>
<dbReference type="SUPFAM" id="SSF52058">
    <property type="entry name" value="L domain-like"/>
    <property type="match status" value="1"/>
</dbReference>
<feature type="transmembrane region" description="Helical" evidence="11">
    <location>
        <begin position="331"/>
        <end position="356"/>
    </location>
</feature>
<dbReference type="InterPro" id="IPR000719">
    <property type="entry name" value="Prot_kinase_dom"/>
</dbReference>
<dbReference type="AlphaFoldDB" id="A0A5J5BIZ3"/>
<keyword evidence="5" id="KW-0677">Repeat</keyword>
<evidence type="ECO:0000313" key="13">
    <source>
        <dbReference type="EMBL" id="KAA8541722.1"/>
    </source>
</evidence>
<protein>
    <recommendedName>
        <fullName evidence="2">non-specific serine/threonine protein kinase</fullName>
        <ecNumber evidence="2">2.7.11.1</ecNumber>
    </recommendedName>
</protein>
<evidence type="ECO:0000256" key="7">
    <source>
        <dbReference type="ARBA" id="ARBA00023136"/>
    </source>
</evidence>
<evidence type="ECO:0000256" key="4">
    <source>
        <dbReference type="ARBA" id="ARBA00022692"/>
    </source>
</evidence>
<dbReference type="Proteomes" id="UP000325577">
    <property type="component" value="Linkage Group LG12"/>
</dbReference>
<gene>
    <name evidence="13" type="ORF">F0562_022874</name>
</gene>
<dbReference type="EC" id="2.7.11.1" evidence="2"/>
<sequence>MPEDSNYTDGSTGLIYTSDAAYIDSGESKSISPELRNNSLDPRFLNVRSFPRGTRNCYTLRPVQGKDNKYLIRAWFMYGNYDAKNQPPTFDLHIGVDFWKTVNDSSLPWWSEIIHNPTTDYIHVCLVNIGYGTPFISALELRPLSNSTYVTQSGSLSLVARWDLGSTTEEYRYDNDVYDRIWRRPVYDNTTRVIHTNLPIAPNRFQPPSIVMSTALTPIAGRDPLSFTWESNNSTDQYYIYMHFAELQANQTREFNIYLNGELWDLSNNNLTGQVPDFLSGLAALQVLNLKGNNFTGPIPVELLERSKNGTLSLSIDDCESAPCNKKKNNVVVPVVSSVAAFFAVSIAILAVLWIIKKRKQVVTKVVAETNRNDRSLEFKKRQFTYSEVLTITNNFQRVVGKGGFGTVYHGYVEDTNQVAVKMLSSSSIQGYKEFQAEANLLMSVHHRNLTSLVGYCIEGTDMGIIYEYMANGNLERHLSAEDGTHVSTIIAGTPGYLDPEYYISNRFTEKSDVYSFGIVLLEIITSQPALAKGNDKTHIIQWVSSMVHQGDVKNIVDPRLRGDFDVNSAWKAVELAMACVSRTSTRRPTMNYVVMELKECLTTEKTRHEMGSKD</sequence>
<dbReference type="InterPro" id="IPR032675">
    <property type="entry name" value="LRR_dom_sf"/>
</dbReference>
<dbReference type="InterPro" id="IPR001245">
    <property type="entry name" value="Ser-Thr/Tyr_kinase_cat_dom"/>
</dbReference>
<comment type="catalytic activity">
    <reaction evidence="9">
        <text>L-seryl-[protein] + ATP = O-phospho-L-seryl-[protein] + ADP + H(+)</text>
        <dbReference type="Rhea" id="RHEA:17989"/>
        <dbReference type="Rhea" id="RHEA-COMP:9863"/>
        <dbReference type="Rhea" id="RHEA-COMP:11604"/>
        <dbReference type="ChEBI" id="CHEBI:15378"/>
        <dbReference type="ChEBI" id="CHEBI:29999"/>
        <dbReference type="ChEBI" id="CHEBI:30616"/>
        <dbReference type="ChEBI" id="CHEBI:83421"/>
        <dbReference type="ChEBI" id="CHEBI:456216"/>
        <dbReference type="EC" id="2.7.11.1"/>
    </reaction>
</comment>
<keyword evidence="7 11" id="KW-0472">Membrane</keyword>
<dbReference type="EMBL" id="CM018035">
    <property type="protein sequence ID" value="KAA8541722.1"/>
    <property type="molecule type" value="Genomic_DNA"/>
</dbReference>
<keyword evidence="4 11" id="KW-0812">Transmembrane</keyword>
<keyword evidence="10" id="KW-0067">ATP-binding</keyword>
<dbReference type="OrthoDB" id="2017114at2759"/>
<evidence type="ECO:0000259" key="12">
    <source>
        <dbReference type="PROSITE" id="PS50011"/>
    </source>
</evidence>
<keyword evidence="10" id="KW-0547">Nucleotide-binding</keyword>
<dbReference type="PANTHER" id="PTHR45631:SF202">
    <property type="entry name" value="SENESCENCE-INDUCED RECEPTOR-LIKE SERINE_THREONINE-PROTEIN KINASE"/>
    <property type="match status" value="1"/>
</dbReference>
<dbReference type="PROSITE" id="PS50011">
    <property type="entry name" value="PROTEIN_KINASE_DOM"/>
    <property type="match status" value="1"/>
</dbReference>
<evidence type="ECO:0000256" key="9">
    <source>
        <dbReference type="ARBA" id="ARBA00048679"/>
    </source>
</evidence>
<evidence type="ECO:0000256" key="3">
    <source>
        <dbReference type="ARBA" id="ARBA00022614"/>
    </source>
</evidence>
<evidence type="ECO:0000313" key="14">
    <source>
        <dbReference type="Proteomes" id="UP000325577"/>
    </source>
</evidence>
<dbReference type="PANTHER" id="PTHR45631">
    <property type="entry name" value="OS07G0107800 PROTEIN-RELATED"/>
    <property type="match status" value="1"/>
</dbReference>
<dbReference type="InterPro" id="IPR017441">
    <property type="entry name" value="Protein_kinase_ATP_BS"/>
</dbReference>
<organism evidence="13 14">
    <name type="scientific">Nyssa sinensis</name>
    <dbReference type="NCBI Taxonomy" id="561372"/>
    <lineage>
        <taxon>Eukaryota</taxon>
        <taxon>Viridiplantae</taxon>
        <taxon>Streptophyta</taxon>
        <taxon>Embryophyta</taxon>
        <taxon>Tracheophyta</taxon>
        <taxon>Spermatophyta</taxon>
        <taxon>Magnoliopsida</taxon>
        <taxon>eudicotyledons</taxon>
        <taxon>Gunneridae</taxon>
        <taxon>Pentapetalae</taxon>
        <taxon>asterids</taxon>
        <taxon>Cornales</taxon>
        <taxon>Nyssaceae</taxon>
        <taxon>Nyssa</taxon>
    </lineage>
</organism>
<dbReference type="Pfam" id="PF00560">
    <property type="entry name" value="LRR_1"/>
    <property type="match status" value="1"/>
</dbReference>
<evidence type="ECO:0000256" key="8">
    <source>
        <dbReference type="ARBA" id="ARBA00047899"/>
    </source>
</evidence>